<evidence type="ECO:0000256" key="3">
    <source>
        <dbReference type="RuleBase" id="RU000383"/>
    </source>
</evidence>
<sequence>MAFAALFDPLYCPEEHLDLYQEEEEEAGEEYWPPAQRPRPAVLDDELPALFEALRGKEGAAVVVAAPATETGEEEDGYGGAAGREEAVGWACRAAARLGFSALTAALAAAYLDRCFLLGGGALRLVGEPWMARLAAVACVALAAKVEETRVPVLLDLQLCAAGAGNDADACVFEAKTVRRMELLVLSALGWRMHPVTPFSYLEPLLADAAARRHHCEGVLLAVIADWRWPRHRPSAWAAAALLATAGSADDDSELLALINAPEVSTLLHNAIHRYIIVFDFVVATCHCHVLVLNTIGLDASQDEVAECAKIISEATGMCFLAGDITGSSNNNKRKHAAAARMYSPPLSPSGVIGALSGFSCESSSSSYDSRAPAVAAAAWPASAPVSVSSSPEHRPAKRAAVAPLLPPDEESRDAWPSTCAA</sequence>
<dbReference type="GO" id="GO:0051301">
    <property type="term" value="P:cell division"/>
    <property type="evidence" value="ECO:0007669"/>
    <property type="project" value="UniProtKB-KW"/>
</dbReference>
<keyword evidence="7" id="KW-1185">Reference proteome</keyword>
<dbReference type="InterPro" id="IPR036915">
    <property type="entry name" value="Cyclin-like_sf"/>
</dbReference>
<proteinExistence type="inferred from homology"/>
<dbReference type="Gramene" id="TVU10787">
    <property type="protein sequence ID" value="TVU10787"/>
    <property type="gene ID" value="EJB05_44335"/>
</dbReference>
<feature type="domain" description="Cyclin-like" evidence="5">
    <location>
        <begin position="89"/>
        <end position="187"/>
    </location>
</feature>
<dbReference type="InterPro" id="IPR039361">
    <property type="entry name" value="Cyclin"/>
</dbReference>
<keyword evidence="2" id="KW-0131">Cell cycle</keyword>
<reference evidence="6 7" key="1">
    <citation type="journal article" date="2019" name="Sci. Rep.">
        <title>A high-quality genome of Eragrostis curvula grass provides insights into Poaceae evolution and supports new strategies to enhance forage quality.</title>
        <authorList>
            <person name="Carballo J."/>
            <person name="Santos B.A.C.M."/>
            <person name="Zappacosta D."/>
            <person name="Garbus I."/>
            <person name="Selva J.P."/>
            <person name="Gallo C.A."/>
            <person name="Diaz A."/>
            <person name="Albertini E."/>
            <person name="Caccamo M."/>
            <person name="Echenique V."/>
        </authorList>
    </citation>
    <scope>NUCLEOTIDE SEQUENCE [LARGE SCALE GENOMIC DNA]</scope>
    <source>
        <strain evidence="7">cv. Victoria</strain>
        <tissue evidence="6">Leaf</tissue>
    </source>
</reference>
<comment type="caution">
    <text evidence="6">The sequence shown here is derived from an EMBL/GenBank/DDBJ whole genome shotgun (WGS) entry which is preliminary data.</text>
</comment>
<protein>
    <recommendedName>
        <fullName evidence="5">Cyclin-like domain-containing protein</fullName>
    </recommendedName>
</protein>
<feature type="non-terminal residue" evidence="6">
    <location>
        <position position="1"/>
    </location>
</feature>
<dbReference type="Proteomes" id="UP000324897">
    <property type="component" value="Chromosome 3"/>
</dbReference>
<evidence type="ECO:0000256" key="4">
    <source>
        <dbReference type="SAM" id="MobiDB-lite"/>
    </source>
</evidence>
<evidence type="ECO:0000259" key="5">
    <source>
        <dbReference type="SMART" id="SM00385"/>
    </source>
</evidence>
<dbReference type="InterPro" id="IPR013763">
    <property type="entry name" value="Cyclin-like_dom"/>
</dbReference>
<keyword evidence="1" id="KW-0132">Cell division</keyword>
<dbReference type="Pfam" id="PF00134">
    <property type="entry name" value="Cyclin_N"/>
    <property type="match status" value="1"/>
</dbReference>
<comment type="similarity">
    <text evidence="3">Belongs to the cyclin family.</text>
</comment>
<evidence type="ECO:0000256" key="1">
    <source>
        <dbReference type="ARBA" id="ARBA00022618"/>
    </source>
</evidence>
<dbReference type="SMART" id="SM00385">
    <property type="entry name" value="CYCLIN"/>
    <property type="match status" value="1"/>
</dbReference>
<dbReference type="OrthoDB" id="5590282at2759"/>
<dbReference type="InterPro" id="IPR006671">
    <property type="entry name" value="Cyclin_N"/>
</dbReference>
<dbReference type="PANTHER" id="PTHR10177">
    <property type="entry name" value="CYCLINS"/>
    <property type="match status" value="1"/>
</dbReference>
<organism evidence="6 7">
    <name type="scientific">Eragrostis curvula</name>
    <name type="common">weeping love grass</name>
    <dbReference type="NCBI Taxonomy" id="38414"/>
    <lineage>
        <taxon>Eukaryota</taxon>
        <taxon>Viridiplantae</taxon>
        <taxon>Streptophyta</taxon>
        <taxon>Embryophyta</taxon>
        <taxon>Tracheophyta</taxon>
        <taxon>Spermatophyta</taxon>
        <taxon>Magnoliopsida</taxon>
        <taxon>Liliopsida</taxon>
        <taxon>Poales</taxon>
        <taxon>Poaceae</taxon>
        <taxon>PACMAD clade</taxon>
        <taxon>Chloridoideae</taxon>
        <taxon>Eragrostideae</taxon>
        <taxon>Eragrostidinae</taxon>
        <taxon>Eragrostis</taxon>
    </lineage>
</organism>
<evidence type="ECO:0000313" key="6">
    <source>
        <dbReference type="EMBL" id="TVU10787.1"/>
    </source>
</evidence>
<dbReference type="EMBL" id="RWGY01000039">
    <property type="protein sequence ID" value="TVU10787.1"/>
    <property type="molecule type" value="Genomic_DNA"/>
</dbReference>
<evidence type="ECO:0000313" key="7">
    <source>
        <dbReference type="Proteomes" id="UP000324897"/>
    </source>
</evidence>
<gene>
    <name evidence="6" type="ORF">EJB05_44335</name>
</gene>
<evidence type="ECO:0000256" key="2">
    <source>
        <dbReference type="ARBA" id="ARBA00023306"/>
    </source>
</evidence>
<dbReference type="SUPFAM" id="SSF47954">
    <property type="entry name" value="Cyclin-like"/>
    <property type="match status" value="1"/>
</dbReference>
<dbReference type="Gene3D" id="1.10.472.10">
    <property type="entry name" value="Cyclin-like"/>
    <property type="match status" value="1"/>
</dbReference>
<name>A0A5J9THT2_9POAL</name>
<dbReference type="AlphaFoldDB" id="A0A5J9THT2"/>
<accession>A0A5J9THT2</accession>
<keyword evidence="3" id="KW-0195">Cyclin</keyword>
<feature type="region of interest" description="Disordered" evidence="4">
    <location>
        <begin position="386"/>
        <end position="422"/>
    </location>
</feature>